<keyword evidence="1 4" id="KW-0728">SH3 domain</keyword>
<evidence type="ECO:0000256" key="2">
    <source>
        <dbReference type="ARBA" id="ARBA00022999"/>
    </source>
</evidence>
<dbReference type="GO" id="GO:0005737">
    <property type="term" value="C:cytoplasm"/>
    <property type="evidence" value="ECO:0007669"/>
    <property type="project" value="TreeGrafter"/>
</dbReference>
<dbReference type="FunFam" id="2.30.30.40:FF:000110">
    <property type="entry name" value="Cytoplasmic protein"/>
    <property type="match status" value="1"/>
</dbReference>
<dbReference type="InterPro" id="IPR036028">
    <property type="entry name" value="SH3-like_dom_sf"/>
</dbReference>
<feature type="compositionally biased region" description="Low complexity" evidence="5">
    <location>
        <begin position="52"/>
        <end position="69"/>
    </location>
</feature>
<dbReference type="SUPFAM" id="SSF55550">
    <property type="entry name" value="SH2 domain"/>
    <property type="match status" value="1"/>
</dbReference>
<feature type="region of interest" description="Disordered" evidence="5">
    <location>
        <begin position="1"/>
        <end position="115"/>
    </location>
</feature>
<dbReference type="AlphaFoldDB" id="A0A0X3PLI5"/>
<dbReference type="Pfam" id="PF00017">
    <property type="entry name" value="SH2"/>
    <property type="match status" value="1"/>
</dbReference>
<evidence type="ECO:0000256" key="3">
    <source>
        <dbReference type="PROSITE-ProRule" id="PRU00191"/>
    </source>
</evidence>
<dbReference type="Pfam" id="PF00018">
    <property type="entry name" value="SH3_1"/>
    <property type="match status" value="1"/>
</dbReference>
<evidence type="ECO:0000259" key="6">
    <source>
        <dbReference type="PROSITE" id="PS50001"/>
    </source>
</evidence>
<dbReference type="PANTHER" id="PTHR19969:SF14">
    <property type="entry name" value="DREADLOCKS, ISOFORM B"/>
    <property type="match status" value="1"/>
</dbReference>
<dbReference type="SMART" id="SM00252">
    <property type="entry name" value="SH2"/>
    <property type="match status" value="1"/>
</dbReference>
<dbReference type="GO" id="GO:0030971">
    <property type="term" value="F:receptor tyrosine kinase binding"/>
    <property type="evidence" value="ECO:0007669"/>
    <property type="project" value="TreeGrafter"/>
</dbReference>
<gene>
    <name evidence="8" type="ORF">TR140032</name>
</gene>
<feature type="non-terminal residue" evidence="8">
    <location>
        <position position="1"/>
    </location>
</feature>
<dbReference type="GO" id="GO:0048013">
    <property type="term" value="P:ephrin receptor signaling pathway"/>
    <property type="evidence" value="ECO:0007669"/>
    <property type="project" value="TreeGrafter"/>
</dbReference>
<feature type="compositionally biased region" description="Polar residues" evidence="5">
    <location>
        <begin position="39"/>
        <end position="51"/>
    </location>
</feature>
<accession>A0A0X3PLI5</accession>
<dbReference type="EMBL" id="GEEE01010616">
    <property type="protein sequence ID" value="JAP52609.1"/>
    <property type="molecule type" value="Transcribed_RNA"/>
</dbReference>
<evidence type="ECO:0000256" key="4">
    <source>
        <dbReference type="PROSITE-ProRule" id="PRU00192"/>
    </source>
</evidence>
<feature type="region of interest" description="Disordered" evidence="5">
    <location>
        <begin position="270"/>
        <end position="290"/>
    </location>
</feature>
<feature type="compositionally biased region" description="Basic and acidic residues" evidence="5">
    <location>
        <begin position="73"/>
        <end position="84"/>
    </location>
</feature>
<evidence type="ECO:0008006" key="9">
    <source>
        <dbReference type="Google" id="ProtNLM"/>
    </source>
</evidence>
<feature type="compositionally biased region" description="Low complexity" evidence="5">
    <location>
        <begin position="274"/>
        <end position="290"/>
    </location>
</feature>
<dbReference type="PRINTS" id="PR00401">
    <property type="entry name" value="SH2DOMAIN"/>
</dbReference>
<evidence type="ECO:0000259" key="7">
    <source>
        <dbReference type="PROSITE" id="PS50002"/>
    </source>
</evidence>
<evidence type="ECO:0000313" key="8">
    <source>
        <dbReference type="EMBL" id="JAP52609.1"/>
    </source>
</evidence>
<dbReference type="CDD" id="cd11767">
    <property type="entry name" value="SH3_Nck_3"/>
    <property type="match status" value="1"/>
</dbReference>
<dbReference type="Gene3D" id="2.30.30.40">
    <property type="entry name" value="SH3 Domains"/>
    <property type="match status" value="2"/>
</dbReference>
<sequence length="605" mass="64796">AGRSGEWAVASTNGFAGQGEAKASMESLGYAIPPALPPSSGNMPQAYQTAHSPLLPALPADASSLPPAANDHPAAEPRSMRDSLAHAGTNATEGSWRSHSSPRSGQPMHPGVGGGDHFGRYACEAEAGVGCEHERLWSPQAQPSTPYHAAGPGLAEGRCQTALGGALSDGFSSVGPRQICVARFAYTACNPDELTIQRGDHLRVLEKSSDGWWRGVLITEGKPQVSGWFPSNYVAVETSKSLWGSSSSSQPNSLNSNSLVRTAKVNDHSQFSVSPGSHLPSQSQSSQPVLPLKFPQTSQAFCSVPVPFPTTADGQTAVTAISMTQSDSKQMAGRPAMSKLPFAPAPQPIMETVLTLYPFTRNQLEELSFEMDEVLEVVEKPADDPDWWRCRNASGSVGLVPRNYVRLISNPSTVPSASQNYNQELLSVPSCTTATLPQTVPSSSPSVVVSSGLPRGDEIRAAFAARSVTSSAFARKPWCWGIISRSDCEFMLNNLATPGEFIIRDSESHPGDLTITMNAGSKNRNFKVHVEGGKFHIGQKVFPSIDNLIEHYRTHPIYKNDQEKHFLTQPFQHPNCGLFLRQLPGDFGRPPAATSAAPTAQSVFQ</sequence>
<dbReference type="GO" id="GO:0016477">
    <property type="term" value="P:cell migration"/>
    <property type="evidence" value="ECO:0007669"/>
    <property type="project" value="TreeGrafter"/>
</dbReference>
<proteinExistence type="predicted"/>
<dbReference type="InterPro" id="IPR001452">
    <property type="entry name" value="SH3_domain"/>
</dbReference>
<dbReference type="SUPFAM" id="SSF50044">
    <property type="entry name" value="SH3-domain"/>
    <property type="match status" value="2"/>
</dbReference>
<dbReference type="GO" id="GO:0035591">
    <property type="term" value="F:signaling adaptor activity"/>
    <property type="evidence" value="ECO:0007669"/>
    <property type="project" value="TreeGrafter"/>
</dbReference>
<evidence type="ECO:0000256" key="5">
    <source>
        <dbReference type="SAM" id="MobiDB-lite"/>
    </source>
</evidence>
<dbReference type="PRINTS" id="PR00452">
    <property type="entry name" value="SH3DOMAIN"/>
</dbReference>
<dbReference type="SMART" id="SM00326">
    <property type="entry name" value="SH3"/>
    <property type="match status" value="2"/>
</dbReference>
<name>A0A0X3PLI5_SCHSO</name>
<evidence type="ECO:0000256" key="1">
    <source>
        <dbReference type="ARBA" id="ARBA00022443"/>
    </source>
</evidence>
<dbReference type="InterPro" id="IPR051184">
    <property type="entry name" value="Tyrosine-phos_adapter"/>
</dbReference>
<dbReference type="PROSITE" id="PS50001">
    <property type="entry name" value="SH2"/>
    <property type="match status" value="1"/>
</dbReference>
<dbReference type="InterPro" id="IPR036860">
    <property type="entry name" value="SH2_dom_sf"/>
</dbReference>
<reference evidence="8" key="1">
    <citation type="submission" date="2016-01" db="EMBL/GenBank/DDBJ databases">
        <title>Reference transcriptome for the parasite Schistocephalus solidus: insights into the molecular evolution of parasitism.</title>
        <authorList>
            <person name="Hebert F.O."/>
            <person name="Grambauer S."/>
            <person name="Barber I."/>
            <person name="Landry C.R."/>
            <person name="Aubin-Horth N."/>
        </authorList>
    </citation>
    <scope>NUCLEOTIDE SEQUENCE</scope>
</reference>
<feature type="domain" description="SH3" evidence="7">
    <location>
        <begin position="175"/>
        <end position="239"/>
    </location>
</feature>
<keyword evidence="2 3" id="KW-0727">SH2 domain</keyword>
<organism evidence="8">
    <name type="scientific">Schistocephalus solidus</name>
    <name type="common">Tapeworm</name>
    <dbReference type="NCBI Taxonomy" id="70667"/>
    <lineage>
        <taxon>Eukaryota</taxon>
        <taxon>Metazoa</taxon>
        <taxon>Spiralia</taxon>
        <taxon>Lophotrochozoa</taxon>
        <taxon>Platyhelminthes</taxon>
        <taxon>Cestoda</taxon>
        <taxon>Eucestoda</taxon>
        <taxon>Diphyllobothriidea</taxon>
        <taxon>Diphyllobothriidae</taxon>
        <taxon>Schistocephalus</taxon>
    </lineage>
</organism>
<dbReference type="Gene3D" id="3.30.505.10">
    <property type="entry name" value="SH2 domain"/>
    <property type="match status" value="1"/>
</dbReference>
<feature type="domain" description="SH3" evidence="7">
    <location>
        <begin position="348"/>
        <end position="410"/>
    </location>
</feature>
<dbReference type="InterPro" id="IPR000980">
    <property type="entry name" value="SH2"/>
</dbReference>
<protein>
    <recommendedName>
        <fullName evidence="9">Cytoplasmic protein NCK2</fullName>
    </recommendedName>
</protein>
<dbReference type="Pfam" id="PF14604">
    <property type="entry name" value="SH3_9"/>
    <property type="match status" value="1"/>
</dbReference>
<dbReference type="PROSITE" id="PS50002">
    <property type="entry name" value="SH3"/>
    <property type="match status" value="2"/>
</dbReference>
<dbReference type="PANTHER" id="PTHR19969">
    <property type="entry name" value="SH2-SH3 ADAPTOR PROTEIN-RELATED"/>
    <property type="match status" value="1"/>
</dbReference>
<feature type="compositionally biased region" description="Polar residues" evidence="5">
    <location>
        <begin position="89"/>
        <end position="104"/>
    </location>
</feature>
<feature type="domain" description="SH2" evidence="6">
    <location>
        <begin position="478"/>
        <end position="571"/>
    </location>
</feature>